<proteinExistence type="predicted"/>
<evidence type="ECO:0000313" key="2">
    <source>
        <dbReference type="WBParaSite" id="SVE_0366700.1"/>
    </source>
</evidence>
<keyword evidence="1" id="KW-1185">Reference proteome</keyword>
<dbReference type="WBParaSite" id="SVE_0366700.1">
    <property type="protein sequence ID" value="SVE_0366700.1"/>
    <property type="gene ID" value="SVE_0366700"/>
</dbReference>
<organism evidence="1 2">
    <name type="scientific">Strongyloides venezuelensis</name>
    <name type="common">Threadworm</name>
    <dbReference type="NCBI Taxonomy" id="75913"/>
    <lineage>
        <taxon>Eukaryota</taxon>
        <taxon>Metazoa</taxon>
        <taxon>Ecdysozoa</taxon>
        <taxon>Nematoda</taxon>
        <taxon>Chromadorea</taxon>
        <taxon>Rhabditida</taxon>
        <taxon>Tylenchina</taxon>
        <taxon>Panagrolaimomorpha</taxon>
        <taxon>Strongyloidoidea</taxon>
        <taxon>Strongyloididae</taxon>
        <taxon>Strongyloides</taxon>
    </lineage>
</organism>
<dbReference type="AlphaFoldDB" id="A0A0K0F4D1"/>
<name>A0A0K0F4D1_STRVS</name>
<accession>A0A0K0F4D1</accession>
<dbReference type="Proteomes" id="UP000035680">
    <property type="component" value="Unassembled WGS sequence"/>
</dbReference>
<reference evidence="2" key="2">
    <citation type="submission" date="2015-08" db="UniProtKB">
        <authorList>
            <consortium name="WormBaseParasite"/>
        </authorList>
    </citation>
    <scope>IDENTIFICATION</scope>
</reference>
<sequence length="458" mass="53010">MSYENTYIQTFINKCDSLSDITNVISLNRIKDYRIPHTVKCKESSFVLSRSTGKDINNTEILCSKYYNNEGVSKVQMMRYICEKSKKELDGVSCIKIFISDDTRNLSEENRRYLAKCYSSFSQFLLEKFEKATEISIINGFGSEKISDSFVFQIIETLKTNSIQSLTGLDINDIICFGKKCNFMESDVFNEMSELKKVTLSFDTTTDNIDHETVMYFLNYLKMKNVSLNVSTNFMENCSDIVEYCEKVRINFKIDLQSKSFKLSGIERKAADKLSSIQFYLENFNDFVDLEETINSLANLETIKINLGRFVQKIVSEESFDYIYSSYYLSQFTHFKCISKMLSCVEISSVYGYPYDDTKMEEVQLFCNYLLEKLISILPETITSLSLLDTNGIEGRTFKKISYELPLLTTILFVRCNDIPEESLIEFRELKNVVFYGDSENILDTLDSQITIKGINRN</sequence>
<reference evidence="1" key="1">
    <citation type="submission" date="2014-07" db="EMBL/GenBank/DDBJ databases">
        <authorList>
            <person name="Martin A.A"/>
            <person name="De Silva N."/>
        </authorList>
    </citation>
    <scope>NUCLEOTIDE SEQUENCE</scope>
</reference>
<evidence type="ECO:0000313" key="1">
    <source>
        <dbReference type="Proteomes" id="UP000035680"/>
    </source>
</evidence>
<protein>
    <submittedName>
        <fullName evidence="2">F-box domain-containing protein</fullName>
    </submittedName>
</protein>